<keyword evidence="1 3" id="KW-0489">Methyltransferase</keyword>
<evidence type="ECO:0000259" key="2">
    <source>
        <dbReference type="Pfam" id="PF22020"/>
    </source>
</evidence>
<evidence type="ECO:0000313" key="3">
    <source>
        <dbReference type="EMBL" id="MBF5057924.1"/>
    </source>
</evidence>
<dbReference type="Pfam" id="PF22020">
    <property type="entry name" value="RlmL_1st"/>
    <property type="match status" value="1"/>
</dbReference>
<sequence>MQFIITCLPGLAPLLADELTELGMSVTDRGNAHVAIEGRQQDGLRACLWSRLAERVLLPLAELEVAPEEAPEKLAEAVDWRALVPTGGAVHLSLDHGKGVRGDSRVSAKRLLRGLPDDIPLARRETGACCLRARLDP</sequence>
<evidence type="ECO:0000256" key="1">
    <source>
        <dbReference type="ARBA" id="ARBA00022603"/>
    </source>
</evidence>
<dbReference type="PANTHER" id="PTHR47313:SF1">
    <property type="entry name" value="RIBOSOMAL RNA LARGE SUBUNIT METHYLTRANSFERASE K_L"/>
    <property type="match status" value="1"/>
</dbReference>
<keyword evidence="1 3" id="KW-0808">Transferase</keyword>
<name>A0ABS0AVE2_9GAMM</name>
<evidence type="ECO:0000313" key="4">
    <source>
        <dbReference type="Proteomes" id="UP000662703"/>
    </source>
</evidence>
<feature type="non-terminal residue" evidence="3">
    <location>
        <position position="137"/>
    </location>
</feature>
<protein>
    <submittedName>
        <fullName evidence="3">23S rRNA m(2)G2445 methyltransferase</fullName>
    </submittedName>
</protein>
<keyword evidence="4" id="KW-1185">Reference proteome</keyword>
<dbReference type="PANTHER" id="PTHR47313">
    <property type="entry name" value="RIBOSOMAL RNA LARGE SUBUNIT METHYLTRANSFERASE K/L"/>
    <property type="match status" value="1"/>
</dbReference>
<dbReference type="Proteomes" id="UP000662703">
    <property type="component" value="Unassembled WGS sequence"/>
</dbReference>
<dbReference type="CDD" id="cd11715">
    <property type="entry name" value="THUMP_AdoMetMT"/>
    <property type="match status" value="1"/>
</dbReference>
<dbReference type="InterPro" id="IPR054170">
    <property type="entry name" value="RlmL_1st"/>
</dbReference>
<proteinExistence type="predicted"/>
<reference evidence="3 4" key="1">
    <citation type="submission" date="2012-09" db="EMBL/GenBank/DDBJ databases">
        <title>Genome Sequence of alkane-degrading Bacterium Alcanivorax sp. 521-1.</title>
        <authorList>
            <person name="Lai Q."/>
            <person name="Shao Z."/>
        </authorList>
    </citation>
    <scope>NUCLEOTIDE SEQUENCE [LARGE SCALE GENOMIC DNA]</scope>
    <source>
        <strain evidence="3 4">521-1</strain>
    </source>
</reference>
<organism evidence="3 4">
    <name type="scientific">Alloalcanivorax profundimaris</name>
    <dbReference type="NCBI Taxonomy" id="2735259"/>
    <lineage>
        <taxon>Bacteria</taxon>
        <taxon>Pseudomonadati</taxon>
        <taxon>Pseudomonadota</taxon>
        <taxon>Gammaproteobacteria</taxon>
        <taxon>Oceanospirillales</taxon>
        <taxon>Alcanivoracaceae</taxon>
        <taxon>Alloalcanivorax</taxon>
    </lineage>
</organism>
<comment type="caution">
    <text evidence="3">The sequence shown here is derived from an EMBL/GenBank/DDBJ whole genome shotgun (WGS) entry which is preliminary data.</text>
</comment>
<accession>A0ABS0AVE2</accession>
<feature type="domain" description="RlmL ferredoxin-like" evidence="2">
    <location>
        <begin position="2"/>
        <end position="57"/>
    </location>
</feature>
<dbReference type="GO" id="GO:0032259">
    <property type="term" value="P:methylation"/>
    <property type="evidence" value="ECO:0007669"/>
    <property type="project" value="UniProtKB-KW"/>
</dbReference>
<gene>
    <name evidence="3" type="primary">rlmL</name>
    <name evidence="3" type="ORF">Y5W_03218</name>
</gene>
<dbReference type="GO" id="GO:0008168">
    <property type="term" value="F:methyltransferase activity"/>
    <property type="evidence" value="ECO:0007669"/>
    <property type="project" value="UniProtKB-KW"/>
</dbReference>
<dbReference type="EMBL" id="ARXX01000065">
    <property type="protein sequence ID" value="MBF5057924.1"/>
    <property type="molecule type" value="Genomic_DNA"/>
</dbReference>
<dbReference type="Gene3D" id="3.30.2130.30">
    <property type="match status" value="1"/>
</dbReference>